<dbReference type="SUPFAM" id="SSF56112">
    <property type="entry name" value="Protein kinase-like (PK-like)"/>
    <property type="match status" value="1"/>
</dbReference>
<reference evidence="8 9" key="1">
    <citation type="journal article" date="2017" name="Mol. Biol. Evol.">
        <title>The 4-celled Tetrabaena socialis nuclear genome reveals the essential components for genetic control of cell number at the origin of multicellularity in the volvocine lineage.</title>
        <authorList>
            <person name="Featherston J."/>
            <person name="Arakaki Y."/>
            <person name="Hanschen E.R."/>
            <person name="Ferris P.J."/>
            <person name="Michod R.E."/>
            <person name="Olson B.J.S.C."/>
            <person name="Nozaki H."/>
            <person name="Durand P.M."/>
        </authorList>
    </citation>
    <scope>NUCLEOTIDE SEQUENCE [LARGE SCALE GENOMIC DNA]</scope>
    <source>
        <strain evidence="8 9">NIES-571</strain>
    </source>
</reference>
<evidence type="ECO:0000313" key="8">
    <source>
        <dbReference type="EMBL" id="PNH04622.1"/>
    </source>
</evidence>
<dbReference type="PROSITE" id="PS00108">
    <property type="entry name" value="PROTEIN_KINASE_ST"/>
    <property type="match status" value="1"/>
</dbReference>
<dbReference type="PROSITE" id="PS50011">
    <property type="entry name" value="PROTEIN_KINASE_DOM"/>
    <property type="match status" value="1"/>
</dbReference>
<keyword evidence="2" id="KW-0808">Transferase</keyword>
<dbReference type="InterPro" id="IPR008271">
    <property type="entry name" value="Ser/Thr_kinase_AS"/>
</dbReference>
<keyword evidence="4 8" id="KW-0418">Kinase</keyword>
<dbReference type="Gene3D" id="1.10.510.10">
    <property type="entry name" value="Transferase(Phosphotransferase) domain 1"/>
    <property type="match status" value="1"/>
</dbReference>
<dbReference type="SMART" id="SM00220">
    <property type="entry name" value="S_TKc"/>
    <property type="match status" value="1"/>
</dbReference>
<keyword evidence="9" id="KW-1185">Reference proteome</keyword>
<evidence type="ECO:0000256" key="2">
    <source>
        <dbReference type="ARBA" id="ARBA00022679"/>
    </source>
</evidence>
<dbReference type="InterPro" id="IPR006380">
    <property type="entry name" value="SPP-like_dom"/>
</dbReference>
<gene>
    <name evidence="8" type="ORF">TSOC_009190</name>
</gene>
<evidence type="ECO:0000313" key="9">
    <source>
        <dbReference type="Proteomes" id="UP000236333"/>
    </source>
</evidence>
<keyword evidence="3" id="KW-0547">Nucleotide-binding</keyword>
<evidence type="ECO:0000256" key="3">
    <source>
        <dbReference type="ARBA" id="ARBA00022741"/>
    </source>
</evidence>
<evidence type="ECO:0000259" key="7">
    <source>
        <dbReference type="PROSITE" id="PS50011"/>
    </source>
</evidence>
<dbReference type="PANTHER" id="PTHR24353">
    <property type="entry name" value="CYCLIC NUCLEOTIDE-DEPENDENT PROTEIN KINASE"/>
    <property type="match status" value="1"/>
</dbReference>
<dbReference type="GO" id="GO:0005524">
    <property type="term" value="F:ATP binding"/>
    <property type="evidence" value="ECO:0007669"/>
    <property type="project" value="UniProtKB-KW"/>
</dbReference>
<comment type="caution">
    <text evidence="8">The sequence shown here is derived from an EMBL/GenBank/DDBJ whole genome shotgun (WGS) entry which is preliminary data.</text>
</comment>
<feature type="region of interest" description="Disordered" evidence="6">
    <location>
        <begin position="253"/>
        <end position="293"/>
    </location>
</feature>
<evidence type="ECO:0000256" key="6">
    <source>
        <dbReference type="SAM" id="MobiDB-lite"/>
    </source>
</evidence>
<dbReference type="OrthoDB" id="410920at2759"/>
<dbReference type="GO" id="GO:0004674">
    <property type="term" value="F:protein serine/threonine kinase activity"/>
    <property type="evidence" value="ECO:0007669"/>
    <property type="project" value="UniProtKB-KW"/>
</dbReference>
<evidence type="ECO:0000256" key="4">
    <source>
        <dbReference type="ARBA" id="ARBA00022777"/>
    </source>
</evidence>
<dbReference type="InterPro" id="IPR011009">
    <property type="entry name" value="Kinase-like_dom_sf"/>
</dbReference>
<dbReference type="Gene3D" id="3.40.50.1000">
    <property type="entry name" value="HAD superfamily/HAD-like"/>
    <property type="match status" value="1"/>
</dbReference>
<sequence>MQNALLKISTANAFALKANGTRRNADAPPSPVAAVGRCGSMFFADDPGMEPSPNAAGPANLGPYFGAYAEYDSVMELLHDGIMADGGARVSDIDGTMIGDMSSPDVFTSSERFADYWENSASLAGSLLVYNTGRSLGQFVDLMKKCDGKVAIPDVVITAVGTKGMLAHVDPTQIAHVAHLGLGACCTVDLVVAHCPGGARVLAACKSCYLPPSDPRLRAVLREAELLRRCADCPFIMQLLAVVQETLGAGGEGVGGDSGGPAAWGSLMPPGGGGGGSGSVSPVHSPRTSLSIHSMGRPSADMYGGMEPYGRGGGGGSGGSMAPGVLPAATSSPAYQAWSQWCGGGRAEDLERQTRQRLAAASTSAATSLSLSGMAPGLGMGMGMGLRVGSVSYGVGAGGGGGGGGLMLSPYGDGGGGGASFSLPGSGFGSLNSTLHDGGTSNGGGGGWSDGMGASSCGGGNSPFHRGAGRRTSLEALEWCRLLIGWARCGDLRRLVQLLLGRSAAHQPGKHTGERPPVAGLPLLMPEEAARFYAGCLALALEHLHGRLNVVHRDLKLANLLLLNNGYAIVGDLGTAVDLTTVPGGLLHSRVGSPGHMAPECRDRDEAGYGTAADMWSLGACLYALLTGQLPAGIAGPPNASWAPATSRHMSHDLASLLTRLLAWSPAQRPTVAQLMRDPWFRGFSWSSLRAQKMPAPHSTPWRELLWWPKEKKH</sequence>
<keyword evidence="5" id="KW-0067">ATP-binding</keyword>
<dbReference type="Pfam" id="PF05116">
    <property type="entry name" value="S6PP"/>
    <property type="match status" value="1"/>
</dbReference>
<dbReference type="AlphaFoldDB" id="A0A2J7ZWI9"/>
<evidence type="ECO:0000256" key="1">
    <source>
        <dbReference type="ARBA" id="ARBA00022527"/>
    </source>
</evidence>
<organism evidence="8 9">
    <name type="scientific">Tetrabaena socialis</name>
    <dbReference type="NCBI Taxonomy" id="47790"/>
    <lineage>
        <taxon>Eukaryota</taxon>
        <taxon>Viridiplantae</taxon>
        <taxon>Chlorophyta</taxon>
        <taxon>core chlorophytes</taxon>
        <taxon>Chlorophyceae</taxon>
        <taxon>CS clade</taxon>
        <taxon>Chlamydomonadales</taxon>
        <taxon>Tetrabaenaceae</taxon>
        <taxon>Tetrabaena</taxon>
    </lineage>
</organism>
<protein>
    <submittedName>
        <fullName evidence="8">Ribosomal protein S6 kinase alpha-4</fullName>
    </submittedName>
</protein>
<dbReference type="Pfam" id="PF00069">
    <property type="entry name" value="Pkinase"/>
    <property type="match status" value="1"/>
</dbReference>
<dbReference type="PANTHER" id="PTHR24353:SF147">
    <property type="entry name" value="CGMP-DEPENDENT SERINE_THREONIN PROTEIN KINASE-RELATED"/>
    <property type="match status" value="1"/>
</dbReference>
<dbReference type="EMBL" id="PGGS01000373">
    <property type="protein sequence ID" value="PNH04622.1"/>
    <property type="molecule type" value="Genomic_DNA"/>
</dbReference>
<evidence type="ECO:0000256" key="5">
    <source>
        <dbReference type="ARBA" id="ARBA00022840"/>
    </source>
</evidence>
<dbReference type="Proteomes" id="UP000236333">
    <property type="component" value="Unassembled WGS sequence"/>
</dbReference>
<accession>A0A2J7ZWI9</accession>
<dbReference type="InterPro" id="IPR023214">
    <property type="entry name" value="HAD_sf"/>
</dbReference>
<name>A0A2J7ZWI9_9CHLO</name>
<feature type="domain" description="Protein kinase" evidence="7">
    <location>
        <begin position="393"/>
        <end position="681"/>
    </location>
</feature>
<proteinExistence type="predicted"/>
<keyword evidence="1" id="KW-0723">Serine/threonine-protein kinase</keyword>
<dbReference type="InterPro" id="IPR000719">
    <property type="entry name" value="Prot_kinase_dom"/>
</dbReference>